<organism evidence="5 6">
    <name type="scientific">Phaseolus coccineus</name>
    <name type="common">Scarlet runner bean</name>
    <name type="synonym">Phaseolus multiflorus</name>
    <dbReference type="NCBI Taxonomy" id="3886"/>
    <lineage>
        <taxon>Eukaryota</taxon>
        <taxon>Viridiplantae</taxon>
        <taxon>Streptophyta</taxon>
        <taxon>Embryophyta</taxon>
        <taxon>Tracheophyta</taxon>
        <taxon>Spermatophyta</taxon>
        <taxon>Magnoliopsida</taxon>
        <taxon>eudicotyledons</taxon>
        <taxon>Gunneridae</taxon>
        <taxon>Pentapetalae</taxon>
        <taxon>rosids</taxon>
        <taxon>fabids</taxon>
        <taxon>Fabales</taxon>
        <taxon>Fabaceae</taxon>
        <taxon>Papilionoideae</taxon>
        <taxon>50 kb inversion clade</taxon>
        <taxon>NPAAA clade</taxon>
        <taxon>indigoferoid/millettioid clade</taxon>
        <taxon>Phaseoleae</taxon>
        <taxon>Phaseolus</taxon>
    </lineage>
</organism>
<keyword evidence="1" id="KW-0646">Protease inhibitor</keyword>
<dbReference type="GO" id="GO:0004867">
    <property type="term" value="F:serine-type endopeptidase inhibitor activity"/>
    <property type="evidence" value="ECO:0007669"/>
    <property type="project" value="UniProtKB-KW"/>
</dbReference>
<evidence type="ECO:0000313" key="5">
    <source>
        <dbReference type="EMBL" id="KAK7364230.1"/>
    </source>
</evidence>
<dbReference type="SUPFAM" id="SSF50386">
    <property type="entry name" value="STI-like"/>
    <property type="match status" value="1"/>
</dbReference>
<evidence type="ECO:0000256" key="1">
    <source>
        <dbReference type="ARBA" id="ARBA00022690"/>
    </source>
</evidence>
<feature type="chain" id="PRO_5042854062" evidence="4">
    <location>
        <begin position="26"/>
        <end position="208"/>
    </location>
</feature>
<dbReference type="Gene3D" id="2.80.10.50">
    <property type="match status" value="1"/>
</dbReference>
<comment type="caution">
    <text evidence="5">The sequence shown here is derived from an EMBL/GenBank/DDBJ whole genome shotgun (WGS) entry which is preliminary data.</text>
</comment>
<sequence length="208" mass="22824">MKSTPSLTLSFFLLFTSNFLPSAFSRVPEKVLDSNGLPLSPSVEYYLSQLNGHSPQGGGVELDFDGNSTCQVAVLQSYDKVFRGQGLRFSTEGRSSGAILTDTPLEIKFDYQPYCASSSKWVVVGDDFPAKWVGIGDGADHAGKKILSGKFMIKKHGEGYKFAFCSKINNHNTCFSIGRIDDHKGRRLVLMDHSHTNVPFSFALINIG</sequence>
<dbReference type="EMBL" id="JAYMYR010000005">
    <property type="protein sequence ID" value="KAK7364230.1"/>
    <property type="molecule type" value="Genomic_DNA"/>
</dbReference>
<dbReference type="PANTHER" id="PTHR33107">
    <property type="entry name" value="KUNITZ TRYPSIN INHIBITOR 2"/>
    <property type="match status" value="1"/>
</dbReference>
<evidence type="ECO:0000256" key="2">
    <source>
        <dbReference type="ARBA" id="ARBA00022900"/>
    </source>
</evidence>
<keyword evidence="4" id="KW-0732">Signal</keyword>
<reference evidence="5 6" key="1">
    <citation type="submission" date="2024-01" db="EMBL/GenBank/DDBJ databases">
        <title>The genomes of 5 underutilized Papilionoideae crops provide insights into root nodulation and disease resistanc.</title>
        <authorList>
            <person name="Jiang F."/>
        </authorList>
    </citation>
    <scope>NUCLEOTIDE SEQUENCE [LARGE SCALE GENOMIC DNA]</scope>
    <source>
        <strain evidence="5">JINMINGXINNONG_FW02</strain>
        <tissue evidence="5">Leaves</tissue>
    </source>
</reference>
<proteinExistence type="predicted"/>
<name>A0AAN9N025_PHACN</name>
<dbReference type="PANTHER" id="PTHR33107:SF21">
    <property type="entry name" value="KUNITZ FAMILY TRYPSIN AND PROTEASE INHIBITOR PROTEIN"/>
    <property type="match status" value="1"/>
</dbReference>
<keyword evidence="3" id="KW-1015">Disulfide bond</keyword>
<feature type="signal peptide" evidence="4">
    <location>
        <begin position="1"/>
        <end position="25"/>
    </location>
</feature>
<dbReference type="Proteomes" id="UP001374584">
    <property type="component" value="Unassembled WGS sequence"/>
</dbReference>
<keyword evidence="6" id="KW-1185">Reference proteome</keyword>
<accession>A0AAN9N025</accession>
<dbReference type="InterPro" id="IPR002160">
    <property type="entry name" value="Prot_inh_Kunz-lg"/>
</dbReference>
<keyword evidence="2" id="KW-0722">Serine protease inhibitor</keyword>
<protein>
    <submittedName>
        <fullName evidence="5">Uncharacterized protein</fullName>
    </submittedName>
</protein>
<evidence type="ECO:0000256" key="4">
    <source>
        <dbReference type="SAM" id="SignalP"/>
    </source>
</evidence>
<dbReference type="InterPro" id="IPR011065">
    <property type="entry name" value="Kunitz_inhibitor_STI-like_sf"/>
</dbReference>
<dbReference type="Pfam" id="PF00197">
    <property type="entry name" value="Kunitz_legume"/>
    <property type="match status" value="1"/>
</dbReference>
<gene>
    <name evidence="5" type="ORF">VNO80_12737</name>
</gene>
<dbReference type="AlphaFoldDB" id="A0AAN9N025"/>
<dbReference type="SMART" id="SM00452">
    <property type="entry name" value="STI"/>
    <property type="match status" value="1"/>
</dbReference>
<evidence type="ECO:0000256" key="3">
    <source>
        <dbReference type="ARBA" id="ARBA00023157"/>
    </source>
</evidence>
<dbReference type="CDD" id="cd23376">
    <property type="entry name" value="beta-trefoil_STI_DrTI"/>
    <property type="match status" value="1"/>
</dbReference>
<evidence type="ECO:0000313" key="6">
    <source>
        <dbReference type="Proteomes" id="UP001374584"/>
    </source>
</evidence>